<dbReference type="Proteomes" id="UP001140087">
    <property type="component" value="Unassembled WGS sequence"/>
</dbReference>
<organism evidence="1 2">
    <name type="scientific">Coemansia helicoidea</name>
    <dbReference type="NCBI Taxonomy" id="1286919"/>
    <lineage>
        <taxon>Eukaryota</taxon>
        <taxon>Fungi</taxon>
        <taxon>Fungi incertae sedis</taxon>
        <taxon>Zoopagomycota</taxon>
        <taxon>Kickxellomycotina</taxon>
        <taxon>Kickxellomycetes</taxon>
        <taxon>Kickxellales</taxon>
        <taxon>Kickxellaceae</taxon>
        <taxon>Coemansia</taxon>
    </lineage>
</organism>
<accession>A0ACC1L248</accession>
<feature type="non-terminal residue" evidence="1">
    <location>
        <position position="139"/>
    </location>
</feature>
<gene>
    <name evidence="1" type="ORF">H4R21_003689</name>
</gene>
<evidence type="ECO:0000313" key="2">
    <source>
        <dbReference type="Proteomes" id="UP001140087"/>
    </source>
</evidence>
<sequence length="139" mass="14699">LGGGRVRHGQGGHWDRRSRHVPADHHHAGAYPGGHGGHHRGVRAGGVGADFGRHGPAVAVLAVLGVRAPGLGPVRRHDRAGGRLVHRHRGRHGRARVCQGAAALCRHGPHPHLCRGAGPLRAHRLADPEHKGEQRAVQV</sequence>
<protein>
    <submittedName>
        <fullName evidence="1">Uncharacterized protein</fullName>
    </submittedName>
</protein>
<keyword evidence="2" id="KW-1185">Reference proteome</keyword>
<feature type="non-terminal residue" evidence="1">
    <location>
        <position position="1"/>
    </location>
</feature>
<comment type="caution">
    <text evidence="1">The sequence shown here is derived from an EMBL/GenBank/DDBJ whole genome shotgun (WGS) entry which is preliminary data.</text>
</comment>
<proteinExistence type="predicted"/>
<reference evidence="1" key="1">
    <citation type="submission" date="2022-07" db="EMBL/GenBank/DDBJ databases">
        <title>Phylogenomic reconstructions and comparative analyses of Kickxellomycotina fungi.</title>
        <authorList>
            <person name="Reynolds N.K."/>
            <person name="Stajich J.E."/>
            <person name="Barry K."/>
            <person name="Grigoriev I.V."/>
            <person name="Crous P."/>
            <person name="Smith M.E."/>
        </authorList>
    </citation>
    <scope>NUCLEOTIDE SEQUENCE</scope>
    <source>
        <strain evidence="1">BCRC 34780</strain>
    </source>
</reference>
<name>A0ACC1L248_9FUNG</name>
<dbReference type="EMBL" id="JANBUN010001228">
    <property type="protein sequence ID" value="KAJ2799053.1"/>
    <property type="molecule type" value="Genomic_DNA"/>
</dbReference>
<evidence type="ECO:0000313" key="1">
    <source>
        <dbReference type="EMBL" id="KAJ2799053.1"/>
    </source>
</evidence>